<name>A0A0F8ZKK7_9ZZZZ</name>
<dbReference type="InterPro" id="IPR009057">
    <property type="entry name" value="Homeodomain-like_sf"/>
</dbReference>
<gene>
    <name evidence="1" type="ORF">LCGC14_2761930</name>
</gene>
<dbReference type="Pfam" id="PF13565">
    <property type="entry name" value="HTH_32"/>
    <property type="match status" value="1"/>
</dbReference>
<reference evidence="1" key="1">
    <citation type="journal article" date="2015" name="Nature">
        <title>Complex archaea that bridge the gap between prokaryotes and eukaryotes.</title>
        <authorList>
            <person name="Spang A."/>
            <person name="Saw J.H."/>
            <person name="Jorgensen S.L."/>
            <person name="Zaremba-Niedzwiedzka K."/>
            <person name="Martijn J."/>
            <person name="Lind A.E."/>
            <person name="van Eijk R."/>
            <person name="Schleper C."/>
            <person name="Guy L."/>
            <person name="Ettema T.J."/>
        </authorList>
    </citation>
    <scope>NUCLEOTIDE SEQUENCE</scope>
</reference>
<evidence type="ECO:0000313" key="1">
    <source>
        <dbReference type="EMBL" id="KKK86570.1"/>
    </source>
</evidence>
<protein>
    <recommendedName>
        <fullName evidence="2">Transposase</fullName>
    </recommendedName>
</protein>
<sequence>MPGKYYIVELTSEERRLLKRLINTGKTAAYKQRHARILLLADEGREGPGMIDDDVAKAVGCGSATVERVRKQLVTQGLEAALQRPKIDYSAQRLIDGDAEAHLIALACGQPPEGRNRWTLRLLAEKMVTLEIVEHCSKDSVHRTLKKTNLSLG</sequence>
<comment type="caution">
    <text evidence="1">The sequence shown here is derived from an EMBL/GenBank/DDBJ whole genome shotgun (WGS) entry which is preliminary data.</text>
</comment>
<dbReference type="SUPFAM" id="SSF46689">
    <property type="entry name" value="Homeodomain-like"/>
    <property type="match status" value="1"/>
</dbReference>
<accession>A0A0F8ZKK7</accession>
<proteinExistence type="predicted"/>
<evidence type="ECO:0008006" key="2">
    <source>
        <dbReference type="Google" id="ProtNLM"/>
    </source>
</evidence>
<dbReference type="EMBL" id="LAZR01050785">
    <property type="protein sequence ID" value="KKK86570.1"/>
    <property type="molecule type" value="Genomic_DNA"/>
</dbReference>
<dbReference type="AlphaFoldDB" id="A0A0F8ZKK7"/>
<organism evidence="1">
    <name type="scientific">marine sediment metagenome</name>
    <dbReference type="NCBI Taxonomy" id="412755"/>
    <lineage>
        <taxon>unclassified sequences</taxon>
        <taxon>metagenomes</taxon>
        <taxon>ecological metagenomes</taxon>
    </lineage>
</organism>